<dbReference type="GO" id="GO:0016567">
    <property type="term" value="P:protein ubiquitination"/>
    <property type="evidence" value="ECO:0007669"/>
    <property type="project" value="TreeGrafter"/>
</dbReference>
<accession>A0AAE0KIB5</accession>
<gene>
    <name evidence="5" type="ORF">B0T24DRAFT_236675</name>
</gene>
<dbReference type="PANTHER" id="PTHR14140:SF27">
    <property type="entry name" value="OS04G0289800 PROTEIN"/>
    <property type="match status" value="1"/>
</dbReference>
<dbReference type="Pfam" id="PF02182">
    <property type="entry name" value="SAD_SRA"/>
    <property type="match status" value="1"/>
</dbReference>
<feature type="region of interest" description="Disordered" evidence="3">
    <location>
        <begin position="195"/>
        <end position="225"/>
    </location>
</feature>
<protein>
    <submittedName>
        <fullName evidence="5">PUA-like domain-containing protein</fullName>
    </submittedName>
</protein>
<evidence type="ECO:0000259" key="4">
    <source>
        <dbReference type="PROSITE" id="PS51015"/>
    </source>
</evidence>
<dbReference type="GO" id="GO:0061630">
    <property type="term" value="F:ubiquitin protein ligase activity"/>
    <property type="evidence" value="ECO:0007669"/>
    <property type="project" value="TreeGrafter"/>
</dbReference>
<feature type="region of interest" description="Disordered" evidence="3">
    <location>
        <begin position="1"/>
        <end position="38"/>
    </location>
</feature>
<dbReference type="AlphaFoldDB" id="A0AAE0KIB5"/>
<evidence type="ECO:0000256" key="1">
    <source>
        <dbReference type="ARBA" id="ARBA00023242"/>
    </source>
</evidence>
<dbReference type="GO" id="GO:0044027">
    <property type="term" value="P:negative regulation of gene expression via chromosomal CpG island methylation"/>
    <property type="evidence" value="ECO:0007669"/>
    <property type="project" value="TreeGrafter"/>
</dbReference>
<dbReference type="EMBL" id="JAULSN010000003">
    <property type="protein sequence ID" value="KAK3377199.1"/>
    <property type="molecule type" value="Genomic_DNA"/>
</dbReference>
<dbReference type="Proteomes" id="UP001287356">
    <property type="component" value="Unassembled WGS sequence"/>
</dbReference>
<keyword evidence="6" id="KW-1185">Reference proteome</keyword>
<feature type="domain" description="YDG" evidence="4">
    <location>
        <begin position="270"/>
        <end position="414"/>
    </location>
</feature>
<dbReference type="InterPro" id="IPR036987">
    <property type="entry name" value="SRA-YDG_sf"/>
</dbReference>
<dbReference type="SUPFAM" id="SSF88697">
    <property type="entry name" value="PUA domain-like"/>
    <property type="match status" value="1"/>
</dbReference>
<evidence type="ECO:0000313" key="6">
    <source>
        <dbReference type="Proteomes" id="UP001287356"/>
    </source>
</evidence>
<evidence type="ECO:0000313" key="5">
    <source>
        <dbReference type="EMBL" id="KAK3377199.1"/>
    </source>
</evidence>
<reference evidence="5" key="2">
    <citation type="submission" date="2023-06" db="EMBL/GenBank/DDBJ databases">
        <authorList>
            <consortium name="Lawrence Berkeley National Laboratory"/>
            <person name="Haridas S."/>
            <person name="Hensen N."/>
            <person name="Bonometti L."/>
            <person name="Westerberg I."/>
            <person name="Brannstrom I.O."/>
            <person name="Guillou S."/>
            <person name="Cros-Aarteil S."/>
            <person name="Calhoun S."/>
            <person name="Kuo A."/>
            <person name="Mondo S."/>
            <person name="Pangilinan J."/>
            <person name="Riley R."/>
            <person name="Labutti K."/>
            <person name="Andreopoulos B."/>
            <person name="Lipzen A."/>
            <person name="Chen C."/>
            <person name="Yanf M."/>
            <person name="Daum C."/>
            <person name="Ng V."/>
            <person name="Clum A."/>
            <person name="Steindorff A."/>
            <person name="Ohm R."/>
            <person name="Martin F."/>
            <person name="Silar P."/>
            <person name="Natvig D."/>
            <person name="Lalanne C."/>
            <person name="Gautier V."/>
            <person name="Ament-Velasquez S.L."/>
            <person name="Kruys A."/>
            <person name="Hutchinson M.I."/>
            <person name="Powell A.J."/>
            <person name="Barry K."/>
            <person name="Miller A.N."/>
            <person name="Grigoriev I.V."/>
            <person name="Debuchy R."/>
            <person name="Gladieux P."/>
            <person name="Thoren M.H."/>
            <person name="Johannesson H."/>
        </authorList>
    </citation>
    <scope>NUCLEOTIDE SEQUENCE</scope>
    <source>
        <strain evidence="5">CBS 958.72</strain>
    </source>
</reference>
<reference evidence="5" key="1">
    <citation type="journal article" date="2023" name="Mol. Phylogenet. Evol.">
        <title>Genome-scale phylogeny and comparative genomics of the fungal order Sordariales.</title>
        <authorList>
            <person name="Hensen N."/>
            <person name="Bonometti L."/>
            <person name="Westerberg I."/>
            <person name="Brannstrom I.O."/>
            <person name="Guillou S."/>
            <person name="Cros-Aarteil S."/>
            <person name="Calhoun S."/>
            <person name="Haridas S."/>
            <person name="Kuo A."/>
            <person name="Mondo S."/>
            <person name="Pangilinan J."/>
            <person name="Riley R."/>
            <person name="LaButti K."/>
            <person name="Andreopoulos B."/>
            <person name="Lipzen A."/>
            <person name="Chen C."/>
            <person name="Yan M."/>
            <person name="Daum C."/>
            <person name="Ng V."/>
            <person name="Clum A."/>
            <person name="Steindorff A."/>
            <person name="Ohm R.A."/>
            <person name="Martin F."/>
            <person name="Silar P."/>
            <person name="Natvig D.O."/>
            <person name="Lalanne C."/>
            <person name="Gautier V."/>
            <person name="Ament-Velasquez S.L."/>
            <person name="Kruys A."/>
            <person name="Hutchinson M.I."/>
            <person name="Powell A.J."/>
            <person name="Barry K."/>
            <person name="Miller A.N."/>
            <person name="Grigoriev I.V."/>
            <person name="Debuchy R."/>
            <person name="Gladieux P."/>
            <person name="Hiltunen Thoren M."/>
            <person name="Johannesson H."/>
        </authorList>
    </citation>
    <scope>NUCLEOTIDE SEQUENCE</scope>
    <source>
        <strain evidence="5">CBS 958.72</strain>
    </source>
</reference>
<comment type="caution">
    <text evidence="5">The sequence shown here is derived from an EMBL/GenBank/DDBJ whole genome shotgun (WGS) entry which is preliminary data.</text>
</comment>
<proteinExistence type="predicted"/>
<dbReference type="InterPro" id="IPR045134">
    <property type="entry name" value="UHRF1/2-like"/>
</dbReference>
<evidence type="ECO:0000256" key="2">
    <source>
        <dbReference type="PROSITE-ProRule" id="PRU00358"/>
    </source>
</evidence>
<dbReference type="PANTHER" id="PTHR14140">
    <property type="entry name" value="E3 UBIQUITIN-PROTEIN LIGASE UHRF-RELATED"/>
    <property type="match status" value="1"/>
</dbReference>
<dbReference type="SMART" id="SM00466">
    <property type="entry name" value="SRA"/>
    <property type="match status" value="1"/>
</dbReference>
<feature type="region of interest" description="Disordered" evidence="3">
    <location>
        <begin position="419"/>
        <end position="444"/>
    </location>
</feature>
<sequence length="444" mass="49300">MSNLSKKYPRHKARPEDKVSKSPAPANSKPKGLNNIENMITPPTIKVEKEELSLASVPQHETIDTIDTTTGSDNLGTGQLRMWVGTLLEAKKQATMLVTTYKNTPNPDNDDKIKRRVQDVEAFLWWLDNEVEVHPGLRSPRGPVDQILGLLEKSNFIPKHITKWAGEILTRFEEDNWGAEVGQVSDSEIVMGEQEQAPELPRRAPAGPSSVPMARVASDSGTANVPIPPVNHPIWGERGIMHGLCMKRGKTKSYSLNPNYIDKKADAKVFGHNNLTPGDWWPMQKAALFHGAHGAPISGISGTPELGAYSIVTSGRSTTYGDMDEDHGDVLYYSGDQSTDNVNPTRVIMTSKRTQSLEKSMQTGRPVRVLRSSGGSSLFHPSVGIRYDGLYRVTERLQKFNKKGGMYYQFKLIRDPGQTPLKEICKNSPSKQQRLDEAKIRDGY</sequence>
<organism evidence="5 6">
    <name type="scientific">Lasiosphaeria ovina</name>
    <dbReference type="NCBI Taxonomy" id="92902"/>
    <lineage>
        <taxon>Eukaryota</taxon>
        <taxon>Fungi</taxon>
        <taxon>Dikarya</taxon>
        <taxon>Ascomycota</taxon>
        <taxon>Pezizomycotina</taxon>
        <taxon>Sordariomycetes</taxon>
        <taxon>Sordariomycetidae</taxon>
        <taxon>Sordariales</taxon>
        <taxon>Lasiosphaeriaceae</taxon>
        <taxon>Lasiosphaeria</taxon>
    </lineage>
</organism>
<comment type="subcellular location">
    <subcellularLocation>
        <location evidence="2">Nucleus</location>
    </subcellularLocation>
</comment>
<dbReference type="GO" id="GO:0005634">
    <property type="term" value="C:nucleus"/>
    <property type="evidence" value="ECO:0007669"/>
    <property type="project" value="UniProtKB-SubCell"/>
</dbReference>
<dbReference type="Gene3D" id="2.30.280.10">
    <property type="entry name" value="SRA-YDG"/>
    <property type="match status" value="1"/>
</dbReference>
<dbReference type="PROSITE" id="PS51015">
    <property type="entry name" value="YDG"/>
    <property type="match status" value="1"/>
</dbReference>
<keyword evidence="1 2" id="KW-0539">Nucleus</keyword>
<name>A0AAE0KIB5_9PEZI</name>
<dbReference type="InterPro" id="IPR003105">
    <property type="entry name" value="SRA_YDG"/>
</dbReference>
<evidence type="ECO:0000256" key="3">
    <source>
        <dbReference type="SAM" id="MobiDB-lite"/>
    </source>
</evidence>
<dbReference type="InterPro" id="IPR015947">
    <property type="entry name" value="PUA-like_sf"/>
</dbReference>
<feature type="compositionally biased region" description="Basic and acidic residues" evidence="3">
    <location>
        <begin position="433"/>
        <end position="444"/>
    </location>
</feature>